<evidence type="ECO:0000256" key="3">
    <source>
        <dbReference type="ARBA" id="ARBA00012438"/>
    </source>
</evidence>
<organism evidence="18 19">
    <name type="scientific">Tindallia californiensis</name>
    <dbReference type="NCBI Taxonomy" id="159292"/>
    <lineage>
        <taxon>Bacteria</taxon>
        <taxon>Bacillati</taxon>
        <taxon>Bacillota</taxon>
        <taxon>Clostridia</taxon>
        <taxon>Peptostreptococcales</taxon>
        <taxon>Tindalliaceae</taxon>
        <taxon>Tindallia</taxon>
    </lineage>
</organism>
<dbReference type="Gene3D" id="1.10.287.130">
    <property type="match status" value="1"/>
</dbReference>
<comment type="subcellular location">
    <subcellularLocation>
        <location evidence="2">Cell membrane</location>
        <topology evidence="2">Multi-pass membrane protein</topology>
    </subcellularLocation>
</comment>
<dbReference type="CDD" id="cd00082">
    <property type="entry name" value="HisKA"/>
    <property type="match status" value="1"/>
</dbReference>
<evidence type="ECO:0000256" key="13">
    <source>
        <dbReference type="PROSITE-ProRule" id="PRU00169"/>
    </source>
</evidence>
<dbReference type="Pfam" id="PF00072">
    <property type="entry name" value="Response_reg"/>
    <property type="match status" value="1"/>
</dbReference>
<evidence type="ECO:0000256" key="4">
    <source>
        <dbReference type="ARBA" id="ARBA00018672"/>
    </source>
</evidence>
<dbReference type="InterPro" id="IPR029151">
    <property type="entry name" value="Sensor-like_sf"/>
</dbReference>
<dbReference type="PANTHER" id="PTHR45339">
    <property type="entry name" value="HYBRID SIGNAL TRANSDUCTION HISTIDINE KINASE J"/>
    <property type="match status" value="1"/>
</dbReference>
<dbReference type="Pfam" id="PF00512">
    <property type="entry name" value="HisKA"/>
    <property type="match status" value="1"/>
</dbReference>
<evidence type="ECO:0000259" key="16">
    <source>
        <dbReference type="PROSITE" id="PS50109"/>
    </source>
</evidence>
<dbReference type="SUPFAM" id="SSF47384">
    <property type="entry name" value="Homodimeric domain of signal transducing histidine kinase"/>
    <property type="match status" value="1"/>
</dbReference>
<evidence type="ECO:0000256" key="2">
    <source>
        <dbReference type="ARBA" id="ARBA00004651"/>
    </source>
</evidence>
<dbReference type="InterPro" id="IPR011006">
    <property type="entry name" value="CheY-like_superfamily"/>
</dbReference>
<dbReference type="InterPro" id="IPR036890">
    <property type="entry name" value="HATPase_C_sf"/>
</dbReference>
<evidence type="ECO:0000313" key="19">
    <source>
        <dbReference type="Proteomes" id="UP000199230"/>
    </source>
</evidence>
<dbReference type="CDD" id="cd12912">
    <property type="entry name" value="PDC2_MCP_like"/>
    <property type="match status" value="1"/>
</dbReference>
<dbReference type="InterPro" id="IPR001789">
    <property type="entry name" value="Sig_transdc_resp-reg_receiver"/>
</dbReference>
<dbReference type="SUPFAM" id="SSF55874">
    <property type="entry name" value="ATPase domain of HSP90 chaperone/DNA topoisomerase II/histidine kinase"/>
    <property type="match status" value="1"/>
</dbReference>
<dbReference type="STRING" id="159292.SAMN05192546_102353"/>
<feature type="coiled-coil region" evidence="14">
    <location>
        <begin position="354"/>
        <end position="388"/>
    </location>
</feature>
<dbReference type="SUPFAM" id="SSF103190">
    <property type="entry name" value="Sensory domain-like"/>
    <property type="match status" value="1"/>
</dbReference>
<dbReference type="InterPro" id="IPR005467">
    <property type="entry name" value="His_kinase_dom"/>
</dbReference>
<dbReference type="SMART" id="SM00387">
    <property type="entry name" value="HATPase_c"/>
    <property type="match status" value="1"/>
</dbReference>
<dbReference type="PANTHER" id="PTHR45339:SF1">
    <property type="entry name" value="HYBRID SIGNAL TRANSDUCTION HISTIDINE KINASE J"/>
    <property type="match status" value="1"/>
</dbReference>
<feature type="transmembrane region" description="Helical" evidence="15">
    <location>
        <begin position="12"/>
        <end position="31"/>
    </location>
</feature>
<evidence type="ECO:0000259" key="17">
    <source>
        <dbReference type="PROSITE" id="PS50110"/>
    </source>
</evidence>
<dbReference type="RefSeq" id="WP_093311350.1">
    <property type="nucleotide sequence ID" value="NZ_FNPV01000002.1"/>
</dbReference>
<proteinExistence type="predicted"/>
<evidence type="ECO:0000256" key="7">
    <source>
        <dbReference type="ARBA" id="ARBA00022692"/>
    </source>
</evidence>
<dbReference type="InterPro" id="IPR036097">
    <property type="entry name" value="HisK_dim/P_sf"/>
</dbReference>
<dbReference type="Proteomes" id="UP000199230">
    <property type="component" value="Unassembled WGS sequence"/>
</dbReference>
<dbReference type="Pfam" id="PF02518">
    <property type="entry name" value="HATPase_c"/>
    <property type="match status" value="1"/>
</dbReference>
<feature type="transmembrane region" description="Helical" evidence="15">
    <location>
        <begin position="276"/>
        <end position="295"/>
    </location>
</feature>
<dbReference type="GO" id="GO:0000155">
    <property type="term" value="F:phosphorelay sensor kinase activity"/>
    <property type="evidence" value="ECO:0007669"/>
    <property type="project" value="InterPro"/>
</dbReference>
<dbReference type="Pfam" id="PF02743">
    <property type="entry name" value="dCache_1"/>
    <property type="match status" value="1"/>
</dbReference>
<feature type="domain" description="Histidine kinase" evidence="16">
    <location>
        <begin position="395"/>
        <end position="624"/>
    </location>
</feature>
<dbReference type="EC" id="2.7.13.3" evidence="3"/>
<dbReference type="EMBL" id="FNPV01000002">
    <property type="protein sequence ID" value="SDY51341.1"/>
    <property type="molecule type" value="Genomic_DNA"/>
</dbReference>
<protein>
    <recommendedName>
        <fullName evidence="4">Stage 0 sporulation protein A homolog</fullName>
        <ecNumber evidence="3">2.7.13.3</ecNumber>
    </recommendedName>
</protein>
<keyword evidence="8 18" id="KW-0418">Kinase</keyword>
<sequence>MEKTLKQFQYIGWALVIIVSLGFMIQFYSAGEILKEMTEENLQLVSQNTAKAIEGWLDVKGEVVESSTAYLRLAEEEEHILELLKQQMKRQEAFFSLYFGTPENQMINASGWIPPEGFDLRTRSWYQEAVEQEGRIQTNVFLNASEDHYIMTIAKPVYGRDGELKGVVAGDITIEEMIAYIHQQRISDHGYAFLLDGDGTILAHSENQRDQQPTLQHIQHVSPALYEQMSQDLEGLYQVEIDREKGIAVSKNVTGTNWKVVGFIPEREYKENETQLMIILAVVVLFTVMAVLFLMSRQRKTVLLPLLQLDNDIKRIDMESNLTYRLPVVRDAFYGTRTLLNLVLDQAEVWFLRLKENEKKVTASNKELSIANQQLIEAKEDAEVANRTKTQFLANMSHELRTPLNSLMGFLQILQNTQATEEQQQYVNYALQSSKSLTTIVEEILNYTGLEKGTQKTIEEPFDLDELLQEVKELHQNTGHQKGLVVSVKRKESLPKKLVGDRFKLKQILGNLMGNAVKFANRGMVQIIAQKDTITQKDADDTGLGRVGVQFQVKDTGIGIPPEKLEYIFQFFSQVDESDNREFGGLGLGLASAKEQAKMINGMLTVESTPGKGSEFRLLCEMGVVEETDQDIQGTDSREYDHAEKDLSKAHILVVDDDYVGRVMLQMVLQRMGCSVSMAANGKEALEKVNSQDYHLILMDCQMPVMNGYEATRQIREKEKGTGQHIPIVAVTAKVMPEDRQECMEAGMDYFLGKPISKEQLEKTVRSLTIDDETEILL</sequence>
<accession>A0A1H3KGP1</accession>
<gene>
    <name evidence="18" type="ORF">SAMN05192546_102353</name>
</gene>
<evidence type="ECO:0000256" key="5">
    <source>
        <dbReference type="ARBA" id="ARBA00022475"/>
    </source>
</evidence>
<dbReference type="Gene3D" id="3.30.565.10">
    <property type="entry name" value="Histidine kinase-like ATPase, C-terminal domain"/>
    <property type="match status" value="1"/>
</dbReference>
<dbReference type="InterPro" id="IPR003661">
    <property type="entry name" value="HisK_dim/P_dom"/>
</dbReference>
<evidence type="ECO:0000256" key="8">
    <source>
        <dbReference type="ARBA" id="ARBA00022777"/>
    </source>
</evidence>
<dbReference type="InterPro" id="IPR003594">
    <property type="entry name" value="HATPase_dom"/>
</dbReference>
<evidence type="ECO:0000256" key="15">
    <source>
        <dbReference type="SAM" id="Phobius"/>
    </source>
</evidence>
<reference evidence="18 19" key="1">
    <citation type="submission" date="2016-10" db="EMBL/GenBank/DDBJ databases">
        <authorList>
            <person name="de Groot N.N."/>
        </authorList>
    </citation>
    <scope>NUCLEOTIDE SEQUENCE [LARGE SCALE GENOMIC DNA]</scope>
    <source>
        <strain evidence="18 19">APO</strain>
    </source>
</reference>
<evidence type="ECO:0000256" key="14">
    <source>
        <dbReference type="SAM" id="Coils"/>
    </source>
</evidence>
<name>A0A1H3KGP1_9FIRM</name>
<keyword evidence="10" id="KW-0902">Two-component regulatory system</keyword>
<evidence type="ECO:0000256" key="12">
    <source>
        <dbReference type="ARBA" id="ARBA00024867"/>
    </source>
</evidence>
<dbReference type="OrthoDB" id="9813394at2"/>
<feature type="domain" description="Response regulatory" evidence="17">
    <location>
        <begin position="651"/>
        <end position="769"/>
    </location>
</feature>
<dbReference type="GO" id="GO:0005886">
    <property type="term" value="C:plasma membrane"/>
    <property type="evidence" value="ECO:0007669"/>
    <property type="project" value="UniProtKB-SubCell"/>
</dbReference>
<dbReference type="CDD" id="cd17546">
    <property type="entry name" value="REC_hyHK_CKI1_RcsC-like"/>
    <property type="match status" value="1"/>
</dbReference>
<evidence type="ECO:0000256" key="9">
    <source>
        <dbReference type="ARBA" id="ARBA00022989"/>
    </source>
</evidence>
<dbReference type="SMART" id="SM00448">
    <property type="entry name" value="REC"/>
    <property type="match status" value="1"/>
</dbReference>
<keyword evidence="19" id="KW-1185">Reference proteome</keyword>
<evidence type="ECO:0000256" key="10">
    <source>
        <dbReference type="ARBA" id="ARBA00023012"/>
    </source>
</evidence>
<evidence type="ECO:0000256" key="6">
    <source>
        <dbReference type="ARBA" id="ARBA00022553"/>
    </source>
</evidence>
<evidence type="ECO:0000313" key="18">
    <source>
        <dbReference type="EMBL" id="SDY51341.1"/>
    </source>
</evidence>
<dbReference type="InterPro" id="IPR033479">
    <property type="entry name" value="dCache_1"/>
</dbReference>
<comment type="function">
    <text evidence="12">May play the central regulatory role in sporulation. It may be an element of the effector pathway responsible for the activation of sporulation genes in response to nutritional stress. Spo0A may act in concert with spo0H (a sigma factor) to control the expression of some genes that are critical to the sporulation process.</text>
</comment>
<keyword evidence="6 13" id="KW-0597">Phosphoprotein</keyword>
<evidence type="ECO:0000256" key="11">
    <source>
        <dbReference type="ARBA" id="ARBA00023136"/>
    </source>
</evidence>
<keyword evidence="8 18" id="KW-0808">Transferase</keyword>
<dbReference type="PROSITE" id="PS50109">
    <property type="entry name" value="HIS_KIN"/>
    <property type="match status" value="1"/>
</dbReference>
<keyword evidence="14" id="KW-0175">Coiled coil</keyword>
<keyword evidence="7 15" id="KW-0812">Transmembrane</keyword>
<keyword evidence="11 15" id="KW-0472">Membrane</keyword>
<dbReference type="SMART" id="SM00388">
    <property type="entry name" value="HisKA"/>
    <property type="match status" value="1"/>
</dbReference>
<dbReference type="Gene3D" id="3.40.50.2300">
    <property type="match status" value="1"/>
</dbReference>
<dbReference type="Gene3D" id="3.30.450.20">
    <property type="entry name" value="PAS domain"/>
    <property type="match status" value="2"/>
</dbReference>
<dbReference type="PRINTS" id="PR00344">
    <property type="entry name" value="BCTRLSENSOR"/>
</dbReference>
<dbReference type="InterPro" id="IPR004358">
    <property type="entry name" value="Sig_transdc_His_kin-like_C"/>
</dbReference>
<dbReference type="SUPFAM" id="SSF52172">
    <property type="entry name" value="CheY-like"/>
    <property type="match status" value="1"/>
</dbReference>
<evidence type="ECO:0000256" key="1">
    <source>
        <dbReference type="ARBA" id="ARBA00000085"/>
    </source>
</evidence>
<dbReference type="PROSITE" id="PS50110">
    <property type="entry name" value="RESPONSE_REGULATORY"/>
    <property type="match status" value="1"/>
</dbReference>
<keyword evidence="5" id="KW-1003">Cell membrane</keyword>
<dbReference type="AlphaFoldDB" id="A0A1H3KGP1"/>
<feature type="modified residue" description="4-aspartylphosphate" evidence="13">
    <location>
        <position position="700"/>
    </location>
</feature>
<keyword evidence="9 15" id="KW-1133">Transmembrane helix</keyword>
<comment type="catalytic activity">
    <reaction evidence="1">
        <text>ATP + protein L-histidine = ADP + protein N-phospho-L-histidine.</text>
        <dbReference type="EC" id="2.7.13.3"/>
    </reaction>
</comment>
<dbReference type="CDD" id="cd12913">
    <property type="entry name" value="PDC1_MCP_like"/>
    <property type="match status" value="1"/>
</dbReference>